<reference evidence="21" key="1">
    <citation type="submission" date="2023-10" db="EMBL/GenBank/DDBJ databases">
        <title>Chromosome-level genome of the transformable northern wattle, Acacia crassicarpa.</title>
        <authorList>
            <person name="Massaro I."/>
            <person name="Sinha N.R."/>
            <person name="Poethig S."/>
            <person name="Leichty A.R."/>
        </authorList>
    </citation>
    <scope>NUCLEOTIDE SEQUENCE</scope>
    <source>
        <strain evidence="21">Acra3RX</strain>
        <tissue evidence="21">Leaf</tissue>
    </source>
</reference>
<comment type="similarity">
    <text evidence="4">In the C-terminal section; belongs to the protein kinase superfamily. Ser/Thr protein kinase family.</text>
</comment>
<dbReference type="GO" id="GO:0004672">
    <property type="term" value="F:protein kinase activity"/>
    <property type="evidence" value="ECO:0007669"/>
    <property type="project" value="InterPro"/>
</dbReference>
<dbReference type="SMART" id="SM00220">
    <property type="entry name" value="S_TKc"/>
    <property type="match status" value="1"/>
</dbReference>
<evidence type="ECO:0000256" key="18">
    <source>
        <dbReference type="SAM" id="Phobius"/>
    </source>
</evidence>
<dbReference type="CDD" id="cd06899">
    <property type="entry name" value="lectin_legume_LecRK_Arcelin_ConA"/>
    <property type="match status" value="1"/>
</dbReference>
<evidence type="ECO:0000256" key="2">
    <source>
        <dbReference type="ARBA" id="ARBA00007606"/>
    </source>
</evidence>
<comment type="similarity">
    <text evidence="2">Belongs to the leguminous lectin family.</text>
</comment>
<organism evidence="21 22">
    <name type="scientific">Acacia crassicarpa</name>
    <name type="common">northern wattle</name>
    <dbReference type="NCBI Taxonomy" id="499986"/>
    <lineage>
        <taxon>Eukaryota</taxon>
        <taxon>Viridiplantae</taxon>
        <taxon>Streptophyta</taxon>
        <taxon>Embryophyta</taxon>
        <taxon>Tracheophyta</taxon>
        <taxon>Spermatophyta</taxon>
        <taxon>Magnoliopsida</taxon>
        <taxon>eudicotyledons</taxon>
        <taxon>Gunneridae</taxon>
        <taxon>Pentapetalae</taxon>
        <taxon>rosids</taxon>
        <taxon>fabids</taxon>
        <taxon>Fabales</taxon>
        <taxon>Fabaceae</taxon>
        <taxon>Caesalpinioideae</taxon>
        <taxon>mimosoid clade</taxon>
        <taxon>Acacieae</taxon>
        <taxon>Acacia</taxon>
    </lineage>
</organism>
<dbReference type="InterPro" id="IPR000985">
    <property type="entry name" value="Lectin_LegA_CS"/>
</dbReference>
<keyword evidence="6" id="KW-0808">Transferase</keyword>
<dbReference type="GO" id="GO:0002229">
    <property type="term" value="P:defense response to oomycetes"/>
    <property type="evidence" value="ECO:0007669"/>
    <property type="project" value="UniProtKB-ARBA"/>
</dbReference>
<keyword evidence="11" id="KW-0418">Kinase</keyword>
<keyword evidence="9" id="KW-0430">Lectin</keyword>
<evidence type="ECO:0000313" key="21">
    <source>
        <dbReference type="EMBL" id="KAK4254167.1"/>
    </source>
</evidence>
<dbReference type="SUPFAM" id="SSF49899">
    <property type="entry name" value="Concanavalin A-like lectins/glucanases"/>
    <property type="match status" value="1"/>
</dbReference>
<dbReference type="SUPFAM" id="SSF56112">
    <property type="entry name" value="Protein kinase-like (PK-like)"/>
    <property type="match status" value="1"/>
</dbReference>
<dbReference type="GO" id="GO:0030246">
    <property type="term" value="F:carbohydrate binding"/>
    <property type="evidence" value="ECO:0007669"/>
    <property type="project" value="UniProtKB-KW"/>
</dbReference>
<dbReference type="InterPro" id="IPR011009">
    <property type="entry name" value="Kinase-like_dom_sf"/>
</dbReference>
<accession>A0AAE1M5L9</accession>
<dbReference type="InterPro" id="IPR017441">
    <property type="entry name" value="Protein_kinase_ATP_BS"/>
</dbReference>
<dbReference type="InterPro" id="IPR000719">
    <property type="entry name" value="Prot_kinase_dom"/>
</dbReference>
<feature type="domain" description="Protein kinase" evidence="20">
    <location>
        <begin position="348"/>
        <end position="615"/>
    </location>
</feature>
<keyword evidence="8 19" id="KW-0732">Signal</keyword>
<proteinExistence type="inferred from homology"/>
<dbReference type="InterPro" id="IPR013320">
    <property type="entry name" value="ConA-like_dom_sf"/>
</dbReference>
<evidence type="ECO:0000256" key="8">
    <source>
        <dbReference type="ARBA" id="ARBA00022729"/>
    </source>
</evidence>
<keyword evidence="7 18" id="KW-0812">Transmembrane</keyword>
<keyword evidence="22" id="KW-1185">Reference proteome</keyword>
<dbReference type="FunFam" id="1.10.510.10:FF:000240">
    <property type="entry name" value="Lectin-domain containing receptor kinase A4.3"/>
    <property type="match status" value="1"/>
</dbReference>
<dbReference type="FunFam" id="3.30.200.20:FF:000168">
    <property type="entry name" value="L-type lectin-domain containing receptor kinase IX.1"/>
    <property type="match status" value="1"/>
</dbReference>
<evidence type="ECO:0000256" key="15">
    <source>
        <dbReference type="ARBA" id="ARBA00023170"/>
    </source>
</evidence>
<evidence type="ECO:0000256" key="6">
    <source>
        <dbReference type="ARBA" id="ARBA00022679"/>
    </source>
</evidence>
<dbReference type="PROSITE" id="PS00308">
    <property type="entry name" value="LECTIN_LEGUME_ALPHA"/>
    <property type="match status" value="1"/>
</dbReference>
<feature type="transmembrane region" description="Helical" evidence="18">
    <location>
        <begin position="273"/>
        <end position="292"/>
    </location>
</feature>
<keyword evidence="13 18" id="KW-1133">Transmembrane helix</keyword>
<dbReference type="GO" id="GO:0005886">
    <property type="term" value="C:plasma membrane"/>
    <property type="evidence" value="ECO:0007669"/>
    <property type="project" value="UniProtKB-SubCell"/>
</dbReference>
<comment type="caution">
    <text evidence="21">The sequence shown here is derived from an EMBL/GenBank/DDBJ whole genome shotgun (WGS) entry which is preliminary data.</text>
</comment>
<dbReference type="InterPro" id="IPR001220">
    <property type="entry name" value="Legume_lectin_dom"/>
</dbReference>
<evidence type="ECO:0000256" key="16">
    <source>
        <dbReference type="ARBA" id="ARBA00023180"/>
    </source>
</evidence>
<gene>
    <name evidence="21" type="ORF">QN277_009582</name>
</gene>
<feature type="signal peptide" evidence="19">
    <location>
        <begin position="1"/>
        <end position="16"/>
    </location>
</feature>
<dbReference type="PROSITE" id="PS00107">
    <property type="entry name" value="PROTEIN_KINASE_ATP"/>
    <property type="match status" value="1"/>
</dbReference>
<dbReference type="EMBL" id="JAWXYG010000014">
    <property type="protein sequence ID" value="KAK4254167.1"/>
    <property type="molecule type" value="Genomic_DNA"/>
</dbReference>
<comment type="similarity">
    <text evidence="3">In the N-terminal section; belongs to the leguminous lectin family.</text>
</comment>
<keyword evidence="14 18" id="KW-0472">Membrane</keyword>
<dbReference type="InterPro" id="IPR008271">
    <property type="entry name" value="Ser/Thr_kinase_AS"/>
</dbReference>
<sequence>MLLVSVFFLMIPHVFSLNFSFTSFQDDDRISLEKSARLVGTSISLVNEYNDSVGRATYHQPMHLWDKATGKLTDFNTRFTFVIDSMGNQRFGDGMAFFLAPIDSKLPNIPKVGGGAMGLIIGGNETILNSEDHPFVAVEFDIFPNVESYDGWDPNYTHVGVDINSIKSIATVQWYADIKGGKTNEAFISYNASTYNLSVLFTGFDLSNNTVWQHLYQIVDLKKYLPEWVTFGFSAGTGQLFAAHRINKWSFYSEDFPNVASASPSRIAKAIEIGSGVVVFLLVCVGVVWFVLRRRREHGETYVNMNDEGLESHNRSDERNVEMSFVNMNVTGPRSYSYAELENAANGFDNEHKLGQGGFGGVYRGFLSDLNSDVAIKRISEGAYEHGKKAFEAEVTIISQLSHRNLVKLIGWCHERKELLLVYEYMPNRSLDYHLFEGEGLLTWPIRFQIAQGLAAALRYLHEEGTQYVLHRDIKSSNVLLDSDFNAKLGDFGLATLVDHAKREKSYSTLAGTEGYIAPECMDTGKASKKSDVYSFGVVALEIASGKQTTTSERFVKWVWDLYGKGRIIEAVDSRLKGHFEEDQIKRLMIVGLWCAHPDHDSRPSITEAIQVLSFGASFPELRRSYPASTYNEHPASSSIRRRYTA</sequence>
<dbReference type="AlphaFoldDB" id="A0AAE1M5L9"/>
<evidence type="ECO:0000256" key="7">
    <source>
        <dbReference type="ARBA" id="ARBA00022692"/>
    </source>
</evidence>
<dbReference type="PROSITE" id="PS50011">
    <property type="entry name" value="PROTEIN_KINASE_DOM"/>
    <property type="match status" value="1"/>
</dbReference>
<evidence type="ECO:0000256" key="10">
    <source>
        <dbReference type="ARBA" id="ARBA00022741"/>
    </source>
</evidence>
<evidence type="ECO:0000256" key="9">
    <source>
        <dbReference type="ARBA" id="ARBA00022734"/>
    </source>
</evidence>
<comment type="subcellular location">
    <subcellularLocation>
        <location evidence="1">Cell membrane</location>
        <topology evidence="1">Single-pass type I membrane protein</topology>
    </subcellularLocation>
</comment>
<evidence type="ECO:0000256" key="19">
    <source>
        <dbReference type="SAM" id="SignalP"/>
    </source>
</evidence>
<feature type="binding site" evidence="17">
    <location>
        <position position="377"/>
    </location>
    <ligand>
        <name>ATP</name>
        <dbReference type="ChEBI" id="CHEBI:30616"/>
    </ligand>
</feature>
<evidence type="ECO:0000256" key="12">
    <source>
        <dbReference type="ARBA" id="ARBA00022840"/>
    </source>
</evidence>
<evidence type="ECO:0000256" key="17">
    <source>
        <dbReference type="PROSITE-ProRule" id="PRU10141"/>
    </source>
</evidence>
<evidence type="ECO:0000256" key="14">
    <source>
        <dbReference type="ARBA" id="ARBA00023136"/>
    </source>
</evidence>
<dbReference type="Pfam" id="PF00139">
    <property type="entry name" value="Lectin_legB"/>
    <property type="match status" value="1"/>
</dbReference>
<dbReference type="Gene3D" id="2.60.120.200">
    <property type="match status" value="1"/>
</dbReference>
<evidence type="ECO:0000256" key="3">
    <source>
        <dbReference type="ARBA" id="ARBA00008536"/>
    </source>
</evidence>
<evidence type="ECO:0000256" key="13">
    <source>
        <dbReference type="ARBA" id="ARBA00022989"/>
    </source>
</evidence>
<evidence type="ECO:0000256" key="1">
    <source>
        <dbReference type="ARBA" id="ARBA00004251"/>
    </source>
</evidence>
<keyword evidence="15" id="KW-0675">Receptor</keyword>
<dbReference type="Pfam" id="PF00069">
    <property type="entry name" value="Pkinase"/>
    <property type="match status" value="1"/>
</dbReference>
<keyword evidence="16" id="KW-0325">Glycoprotein</keyword>
<dbReference type="CDD" id="cd14066">
    <property type="entry name" value="STKc_IRAK"/>
    <property type="match status" value="1"/>
</dbReference>
<dbReference type="GO" id="GO:0005524">
    <property type="term" value="F:ATP binding"/>
    <property type="evidence" value="ECO:0007669"/>
    <property type="project" value="UniProtKB-UniRule"/>
</dbReference>
<dbReference type="Gene3D" id="1.10.510.10">
    <property type="entry name" value="Transferase(Phosphotransferase) domain 1"/>
    <property type="match status" value="1"/>
</dbReference>
<feature type="chain" id="PRO_5042239585" description="Protein kinase domain-containing protein" evidence="19">
    <location>
        <begin position="17"/>
        <end position="646"/>
    </location>
</feature>
<protein>
    <recommendedName>
        <fullName evidence="20">Protein kinase domain-containing protein</fullName>
    </recommendedName>
</protein>
<evidence type="ECO:0000256" key="11">
    <source>
        <dbReference type="ARBA" id="ARBA00022777"/>
    </source>
</evidence>
<keyword evidence="5" id="KW-1003">Cell membrane</keyword>
<name>A0AAE1M5L9_9FABA</name>
<dbReference type="InterPro" id="IPR050528">
    <property type="entry name" value="L-type_Lectin-RKs"/>
</dbReference>
<evidence type="ECO:0000259" key="20">
    <source>
        <dbReference type="PROSITE" id="PS50011"/>
    </source>
</evidence>
<dbReference type="Proteomes" id="UP001293593">
    <property type="component" value="Unassembled WGS sequence"/>
</dbReference>
<dbReference type="PROSITE" id="PS00108">
    <property type="entry name" value="PROTEIN_KINASE_ST"/>
    <property type="match status" value="1"/>
</dbReference>
<evidence type="ECO:0000256" key="4">
    <source>
        <dbReference type="ARBA" id="ARBA00010217"/>
    </source>
</evidence>
<keyword evidence="12 17" id="KW-0067">ATP-binding</keyword>
<evidence type="ECO:0000313" key="22">
    <source>
        <dbReference type="Proteomes" id="UP001293593"/>
    </source>
</evidence>
<keyword evidence="10 17" id="KW-0547">Nucleotide-binding</keyword>
<evidence type="ECO:0000256" key="5">
    <source>
        <dbReference type="ARBA" id="ARBA00022475"/>
    </source>
</evidence>
<dbReference type="Gene3D" id="3.30.200.20">
    <property type="entry name" value="Phosphorylase Kinase, domain 1"/>
    <property type="match status" value="1"/>
</dbReference>
<dbReference type="PANTHER" id="PTHR27007">
    <property type="match status" value="1"/>
</dbReference>